<dbReference type="InterPro" id="IPR020568">
    <property type="entry name" value="Ribosomal_Su5_D2-typ_SF"/>
</dbReference>
<comment type="cofactor">
    <cofactor evidence="1 12">
        <name>Zn(2+)</name>
        <dbReference type="ChEBI" id="CHEBI:29105"/>
    </cofactor>
</comment>
<accession>A0A1N6H195</accession>
<feature type="binding site" evidence="12">
    <location>
        <position position="77"/>
    </location>
    <ligand>
        <name>Zn(2+)</name>
        <dbReference type="ChEBI" id="CHEBI:29105"/>
    </ligand>
</feature>
<keyword evidence="7 12" id="KW-0479">Metal-binding</keyword>
<organism evidence="13 14">
    <name type="scientific">Halodesulfovibrio marinisediminis DSM 17456</name>
    <dbReference type="NCBI Taxonomy" id="1121457"/>
    <lineage>
        <taxon>Bacteria</taxon>
        <taxon>Pseudomonadati</taxon>
        <taxon>Thermodesulfobacteriota</taxon>
        <taxon>Desulfovibrionia</taxon>
        <taxon>Desulfovibrionales</taxon>
        <taxon>Desulfovibrionaceae</taxon>
        <taxon>Halodesulfovibrio</taxon>
    </lineage>
</organism>
<feature type="binding site" evidence="12">
    <location>
        <position position="238"/>
    </location>
    <ligand>
        <name>Zn(2+)</name>
        <dbReference type="ChEBI" id="CHEBI:29105"/>
    </ligand>
</feature>
<dbReference type="EMBL" id="FSRG01000005">
    <property type="protein sequence ID" value="SIO13564.1"/>
    <property type="molecule type" value="Genomic_DNA"/>
</dbReference>
<dbReference type="InterPro" id="IPR011334">
    <property type="entry name" value="UDP-acyl_GlcNac_deAcase_C"/>
</dbReference>
<evidence type="ECO:0000256" key="9">
    <source>
        <dbReference type="ARBA" id="ARBA00022833"/>
    </source>
</evidence>
<reference evidence="14" key="1">
    <citation type="submission" date="2016-11" db="EMBL/GenBank/DDBJ databases">
        <authorList>
            <person name="Varghese N."/>
            <person name="Submissions S."/>
        </authorList>
    </citation>
    <scope>NUCLEOTIDE SEQUENCE [LARGE SCALE GENOMIC DNA]</scope>
    <source>
        <strain evidence="14">DSM 17456</strain>
    </source>
</reference>
<dbReference type="PANTHER" id="PTHR33694">
    <property type="entry name" value="UDP-3-O-ACYL-N-ACETYLGLUCOSAMINE DEACETYLASE 1, MITOCHONDRIAL-RELATED"/>
    <property type="match status" value="1"/>
</dbReference>
<dbReference type="InterPro" id="IPR015870">
    <property type="entry name" value="UDP-acyl_N-AcGlcN_deAcase_N"/>
</dbReference>
<comment type="catalytic activity">
    <reaction evidence="11 12">
        <text>a UDP-3-O-[(3R)-3-hydroxyacyl]-N-acetyl-alpha-D-glucosamine + H2O = a UDP-3-O-[(3R)-3-hydroxyacyl]-alpha-D-glucosamine + acetate</text>
        <dbReference type="Rhea" id="RHEA:67816"/>
        <dbReference type="ChEBI" id="CHEBI:15377"/>
        <dbReference type="ChEBI" id="CHEBI:30089"/>
        <dbReference type="ChEBI" id="CHEBI:137740"/>
        <dbReference type="ChEBI" id="CHEBI:173225"/>
        <dbReference type="EC" id="3.5.1.108"/>
    </reaction>
</comment>
<dbReference type="OrthoDB" id="9802746at2"/>
<dbReference type="UniPathway" id="UPA00359">
    <property type="reaction ID" value="UER00478"/>
</dbReference>
<evidence type="ECO:0000256" key="3">
    <source>
        <dbReference type="ARBA" id="ARBA00005002"/>
    </source>
</evidence>
<comment type="function">
    <text evidence="2 12">Catalyzes the hydrolysis of UDP-3-O-myristoyl-N-acetylglucosamine to form UDP-3-O-myristoylglucosamine and acetate, the committed step in lipid A biosynthesis.</text>
</comment>
<name>A0A1N6H195_9BACT</name>
<evidence type="ECO:0000256" key="2">
    <source>
        <dbReference type="ARBA" id="ARBA00002923"/>
    </source>
</evidence>
<dbReference type="STRING" id="1121457.SAMN02745161_1946"/>
<evidence type="ECO:0000256" key="8">
    <source>
        <dbReference type="ARBA" id="ARBA00022801"/>
    </source>
</evidence>
<evidence type="ECO:0000256" key="5">
    <source>
        <dbReference type="ARBA" id="ARBA00022516"/>
    </source>
</evidence>
<keyword evidence="9 12" id="KW-0862">Zinc</keyword>
<evidence type="ECO:0000313" key="14">
    <source>
        <dbReference type="Proteomes" id="UP000184694"/>
    </source>
</evidence>
<dbReference type="GO" id="GO:0103117">
    <property type="term" value="F:UDP-3-O-acyl-N-acetylglucosamine deacetylase activity"/>
    <property type="evidence" value="ECO:0007669"/>
    <property type="project" value="UniProtKB-UniRule"/>
</dbReference>
<evidence type="ECO:0000256" key="12">
    <source>
        <dbReference type="HAMAP-Rule" id="MF_00388"/>
    </source>
</evidence>
<keyword evidence="8 12" id="KW-0378">Hydrolase</keyword>
<evidence type="ECO:0000256" key="11">
    <source>
        <dbReference type="ARBA" id="ARBA00024535"/>
    </source>
</evidence>
<evidence type="ECO:0000256" key="6">
    <source>
        <dbReference type="ARBA" id="ARBA00022556"/>
    </source>
</evidence>
<dbReference type="Proteomes" id="UP000184694">
    <property type="component" value="Unassembled WGS sequence"/>
</dbReference>
<proteinExistence type="inferred from homology"/>
<dbReference type="Gene3D" id="3.30.1700.10">
    <property type="entry name" value="lpxc deacetylase, domain 2"/>
    <property type="match status" value="1"/>
</dbReference>
<dbReference type="RefSeq" id="WP_074216732.1">
    <property type="nucleotide sequence ID" value="NZ_FSRG01000005.1"/>
</dbReference>
<dbReference type="HAMAP" id="MF_00388">
    <property type="entry name" value="LpxC"/>
    <property type="match status" value="1"/>
</dbReference>
<dbReference type="InterPro" id="IPR004463">
    <property type="entry name" value="UDP-acyl_GlcNac_deAcase"/>
</dbReference>
<keyword evidence="10 12" id="KW-0443">Lipid metabolism</keyword>
<evidence type="ECO:0000256" key="10">
    <source>
        <dbReference type="ARBA" id="ARBA00023098"/>
    </source>
</evidence>
<dbReference type="GO" id="GO:0009245">
    <property type="term" value="P:lipid A biosynthetic process"/>
    <property type="evidence" value="ECO:0007669"/>
    <property type="project" value="UniProtKB-UniRule"/>
</dbReference>
<feature type="binding site" evidence="12">
    <location>
        <position position="234"/>
    </location>
    <ligand>
        <name>Zn(2+)</name>
        <dbReference type="ChEBI" id="CHEBI:29105"/>
    </ligand>
</feature>
<keyword evidence="6 12" id="KW-0441">Lipid A biosynthesis</keyword>
<keyword evidence="14" id="KW-1185">Reference proteome</keyword>
<dbReference type="GO" id="GO:0046872">
    <property type="term" value="F:metal ion binding"/>
    <property type="evidence" value="ECO:0007669"/>
    <property type="project" value="UniProtKB-KW"/>
</dbReference>
<evidence type="ECO:0000256" key="1">
    <source>
        <dbReference type="ARBA" id="ARBA00001947"/>
    </source>
</evidence>
<comment type="similarity">
    <text evidence="12">Belongs to the LpxC family.</text>
</comment>
<protein>
    <recommendedName>
        <fullName evidence="4 12">UDP-3-O-acyl-N-acetylglucosamine deacetylase</fullName>
        <shortName evidence="12">UDP-3-O-acyl-GlcNAc deacetylase</shortName>
        <ecNumber evidence="4 12">3.5.1.108</ecNumber>
    </recommendedName>
    <alternativeName>
        <fullName evidence="12">UDP-3-O-[R-3-hydroxymyristoyl]-N-acetylglucosamine deacetylase</fullName>
    </alternativeName>
</protein>
<gene>
    <name evidence="12" type="primary">lpxC</name>
    <name evidence="13" type="ORF">SAMN02745161_1946</name>
</gene>
<feature type="active site" description="Proton donor" evidence="12">
    <location>
        <position position="261"/>
    </location>
</feature>
<comment type="pathway">
    <text evidence="3 12">Glycolipid biosynthesis; lipid IV(A) biosynthesis; lipid IV(A) from (3R)-3-hydroxytetradecanoyl-[acyl-carrier-protein] and UDP-N-acetyl-alpha-D-glucosamine: step 2/6.</text>
</comment>
<evidence type="ECO:0000313" key="13">
    <source>
        <dbReference type="EMBL" id="SIO13564.1"/>
    </source>
</evidence>
<dbReference type="AlphaFoldDB" id="A0A1N6H195"/>
<dbReference type="SUPFAM" id="SSF54211">
    <property type="entry name" value="Ribosomal protein S5 domain 2-like"/>
    <property type="match status" value="2"/>
</dbReference>
<dbReference type="NCBIfam" id="TIGR00325">
    <property type="entry name" value="lpxC"/>
    <property type="match status" value="1"/>
</dbReference>
<dbReference type="PANTHER" id="PTHR33694:SF1">
    <property type="entry name" value="UDP-3-O-ACYL-N-ACETYLGLUCOSAMINE DEACETYLASE 1, MITOCHONDRIAL-RELATED"/>
    <property type="match status" value="1"/>
</dbReference>
<evidence type="ECO:0000256" key="4">
    <source>
        <dbReference type="ARBA" id="ARBA00012745"/>
    </source>
</evidence>
<dbReference type="GO" id="GO:0016020">
    <property type="term" value="C:membrane"/>
    <property type="evidence" value="ECO:0007669"/>
    <property type="project" value="GOC"/>
</dbReference>
<keyword evidence="5 12" id="KW-0444">Lipid biosynthesis</keyword>
<dbReference type="Gene3D" id="3.30.230.20">
    <property type="entry name" value="lpxc deacetylase, domain 1"/>
    <property type="match status" value="1"/>
</dbReference>
<evidence type="ECO:0000256" key="7">
    <source>
        <dbReference type="ARBA" id="ARBA00022723"/>
    </source>
</evidence>
<sequence length="304" mass="32742">MLQKTINKSIGCSGVGVHSGKVAKLTLHPAAEDTGIIFHIHGEDGVKVVTPTPQIVTATQLATVLGVGNTSAATVEHLLAAINGMQIDNIRIEIQGGEVPIMDGSAASFIFLLKDAGLREQTRPRTVKRIKKEINFERDGKRITAKPHKGLSIDYTIDFAHPLIGVQTMSVEITPETFATDIAKARTFGFFREVEYLRSKKLALGGSLENAIVLDDYGVLNEDGLRFPDEFVRHKILDFIGDISMLGAPLEGHFEVYCSGHALNNQFLRTIDENADIYLESVTAETPAAVAAPEVAASAAPAVA</sequence>
<dbReference type="Pfam" id="PF03331">
    <property type="entry name" value="LpxC"/>
    <property type="match status" value="1"/>
</dbReference>
<dbReference type="EC" id="3.5.1.108" evidence="4 12"/>